<feature type="domain" description="Histidine kinase" evidence="10">
    <location>
        <begin position="310"/>
        <end position="559"/>
    </location>
</feature>
<dbReference type="Proteomes" id="UP000249081">
    <property type="component" value="Unassembled WGS sequence"/>
</dbReference>
<keyword evidence="6" id="KW-0902">Two-component regulatory system</keyword>
<dbReference type="Pfam" id="PF08447">
    <property type="entry name" value="PAS_3"/>
    <property type="match status" value="1"/>
</dbReference>
<dbReference type="InterPro" id="IPR013655">
    <property type="entry name" value="PAS_fold_3"/>
</dbReference>
<comment type="similarity">
    <text evidence="2">In the N-terminal section; belongs to the phytochrome family.</text>
</comment>
<comment type="caution">
    <text evidence="13">The sequence shown here is derived from an EMBL/GenBank/DDBJ whole genome shotgun (WGS) entry which is preliminary data.</text>
</comment>
<evidence type="ECO:0000256" key="7">
    <source>
        <dbReference type="ARBA" id="ARBA00074306"/>
    </source>
</evidence>
<feature type="modified residue" description="4-aspartylphosphate" evidence="8">
    <location>
        <position position="634"/>
    </location>
</feature>
<dbReference type="AlphaFoldDB" id="A0A2W4WCU4"/>
<dbReference type="InterPro" id="IPR003661">
    <property type="entry name" value="HisK_dim/P_dom"/>
</dbReference>
<dbReference type="InterPro" id="IPR004358">
    <property type="entry name" value="Sig_transdc_His_kin-like_C"/>
</dbReference>
<dbReference type="InterPro" id="IPR000700">
    <property type="entry name" value="PAS-assoc_C"/>
</dbReference>
<sequence>MTMQTDAPVNILLVDDQPENLVALEAILGGLKANLVRSTSGGEALRCLLNDDFAVILLDVQMPQMDGFEVASLIRQRQRSRDTPIIFLTAFSSNEQFMFKGYALGAVDYLIKPIAPNVLLSKVAIFIELFKKNDALRQKTEILQQQATQLKAINAELQTSEERFRLLCACSPLGVFVTDTEGNFVYTNPRFRNICCTSSDCPEEQTWLACVHADDLDLAHNSWSTYMVDGREYSQEFRFVGDSEDSHCWVSVRSARLVSEQKVFLGYVGTIENVTERRQAEAANAQVIREQTARQVAETANQMKDEFIAILSHELRTPLNSILGWSQLLRSGNLAPQKIDYALETIERNANAQKQLIEDILDVSQIVRGKLQLRCHPLGLAAVAQAALETVRPAAEAKEIALVTNLPDSPRLEVMGDMLRLQQVIWNLLTNAIKFTPKQGQVEIHVSVLDKVIDKAGVNQLDVNQLDVNQLTEAEPAPAAAYAQLRVTDTGLGIDASFLPHIFDRFRQADSSTTRAQGGLGLGLAIVHYLVEQHQGQVWAVSDGLNQGSSFTIALPLLSADPQTPAALGNHTAPWNETYALSGMAILVIDDDTDTRDFLRFLLEAQGAAVTTAVSAGEGIQLIEAHQPTLLLCDISMPAMDGYTLMQTIRTQLPAPQAQTPAIAITAHARVSDQTQAIAAGFQAHLPKPVEAEALIRTILQVIGA</sequence>
<keyword evidence="5 13" id="KW-0808">Transferase</keyword>
<dbReference type="CDD" id="cd00130">
    <property type="entry name" value="PAS"/>
    <property type="match status" value="1"/>
</dbReference>
<feature type="coiled-coil region" evidence="9">
    <location>
        <begin position="133"/>
        <end position="163"/>
    </location>
</feature>
<evidence type="ECO:0000256" key="6">
    <source>
        <dbReference type="ARBA" id="ARBA00023012"/>
    </source>
</evidence>
<dbReference type="InterPro" id="IPR036890">
    <property type="entry name" value="HATPase_C_sf"/>
</dbReference>
<dbReference type="PROSITE" id="PS50113">
    <property type="entry name" value="PAC"/>
    <property type="match status" value="1"/>
</dbReference>
<dbReference type="PANTHER" id="PTHR43547">
    <property type="entry name" value="TWO-COMPONENT HISTIDINE KINASE"/>
    <property type="match status" value="1"/>
</dbReference>
<evidence type="ECO:0000256" key="3">
    <source>
        <dbReference type="ARBA" id="ARBA00012438"/>
    </source>
</evidence>
<dbReference type="PROSITE" id="PS50110">
    <property type="entry name" value="RESPONSE_REGULATORY"/>
    <property type="match status" value="2"/>
</dbReference>
<dbReference type="InterPro" id="IPR003594">
    <property type="entry name" value="HATPase_dom"/>
</dbReference>
<dbReference type="InterPro" id="IPR036097">
    <property type="entry name" value="HisK_dim/P_sf"/>
</dbReference>
<dbReference type="Pfam" id="PF00072">
    <property type="entry name" value="Response_reg"/>
    <property type="match status" value="2"/>
</dbReference>
<dbReference type="Pfam" id="PF02518">
    <property type="entry name" value="HATPase_c"/>
    <property type="match status" value="1"/>
</dbReference>
<proteinExistence type="inferred from homology"/>
<feature type="modified residue" description="4-aspartylphosphate" evidence="8">
    <location>
        <position position="59"/>
    </location>
</feature>
<dbReference type="Gene3D" id="3.30.565.10">
    <property type="entry name" value="Histidine kinase-like ATPase, C-terminal domain"/>
    <property type="match status" value="1"/>
</dbReference>
<dbReference type="InterPro" id="IPR035965">
    <property type="entry name" value="PAS-like_dom_sf"/>
</dbReference>
<dbReference type="PROSITE" id="PS50109">
    <property type="entry name" value="HIS_KIN"/>
    <property type="match status" value="1"/>
</dbReference>
<dbReference type="InterPro" id="IPR001789">
    <property type="entry name" value="Sig_transdc_resp-reg_receiver"/>
</dbReference>
<evidence type="ECO:0000256" key="9">
    <source>
        <dbReference type="SAM" id="Coils"/>
    </source>
</evidence>
<reference evidence="13 14" key="2">
    <citation type="submission" date="2018-06" db="EMBL/GenBank/DDBJ databases">
        <title>Metagenomic assembly of (sub)arctic Cyanobacteria and their associated microbiome from non-axenic cultures.</title>
        <authorList>
            <person name="Baurain D."/>
        </authorList>
    </citation>
    <scope>NUCLEOTIDE SEQUENCE [LARGE SCALE GENOMIC DNA]</scope>
    <source>
        <strain evidence="13">ULC041bin1</strain>
    </source>
</reference>
<dbReference type="Gene3D" id="3.30.450.20">
    <property type="entry name" value="PAS domain"/>
    <property type="match status" value="1"/>
</dbReference>
<evidence type="ECO:0000259" key="10">
    <source>
        <dbReference type="PROSITE" id="PS50109"/>
    </source>
</evidence>
<dbReference type="SUPFAM" id="SSF52172">
    <property type="entry name" value="CheY-like"/>
    <property type="match status" value="2"/>
</dbReference>
<evidence type="ECO:0000256" key="4">
    <source>
        <dbReference type="ARBA" id="ARBA00022553"/>
    </source>
</evidence>
<dbReference type="PANTHER" id="PTHR43547:SF2">
    <property type="entry name" value="HYBRID SIGNAL TRANSDUCTION HISTIDINE KINASE C"/>
    <property type="match status" value="1"/>
</dbReference>
<dbReference type="Gene3D" id="3.40.50.2300">
    <property type="match status" value="2"/>
</dbReference>
<evidence type="ECO:0000256" key="5">
    <source>
        <dbReference type="ARBA" id="ARBA00022777"/>
    </source>
</evidence>
<dbReference type="SUPFAM" id="SSF55874">
    <property type="entry name" value="ATPase domain of HSP90 chaperone/DNA topoisomerase II/histidine kinase"/>
    <property type="match status" value="1"/>
</dbReference>
<keyword evidence="4 8" id="KW-0597">Phosphoprotein</keyword>
<dbReference type="EC" id="2.7.13.3" evidence="3"/>
<dbReference type="InterPro" id="IPR011006">
    <property type="entry name" value="CheY-like_superfamily"/>
</dbReference>
<dbReference type="SMART" id="SM00388">
    <property type="entry name" value="HisKA"/>
    <property type="match status" value="1"/>
</dbReference>
<gene>
    <name evidence="13" type="ORF">DCF17_07815</name>
</gene>
<dbReference type="EMBL" id="QBMN01000041">
    <property type="protein sequence ID" value="PZO42844.1"/>
    <property type="molecule type" value="Genomic_DNA"/>
</dbReference>
<keyword evidence="5 13" id="KW-0418">Kinase</keyword>
<feature type="domain" description="Response regulatory" evidence="11">
    <location>
        <begin position="585"/>
        <end position="703"/>
    </location>
</feature>
<evidence type="ECO:0000259" key="12">
    <source>
        <dbReference type="PROSITE" id="PS50113"/>
    </source>
</evidence>
<dbReference type="SUPFAM" id="SSF55785">
    <property type="entry name" value="PYP-like sensor domain (PAS domain)"/>
    <property type="match status" value="1"/>
</dbReference>
<dbReference type="Pfam" id="PF00512">
    <property type="entry name" value="HisKA"/>
    <property type="match status" value="1"/>
</dbReference>
<accession>A0A2W4WCU4</accession>
<evidence type="ECO:0000256" key="1">
    <source>
        <dbReference type="ARBA" id="ARBA00000085"/>
    </source>
</evidence>
<dbReference type="CDD" id="cd17580">
    <property type="entry name" value="REC_2_DhkD-like"/>
    <property type="match status" value="1"/>
</dbReference>
<keyword evidence="9" id="KW-0175">Coiled coil</keyword>
<dbReference type="GO" id="GO:0000155">
    <property type="term" value="F:phosphorelay sensor kinase activity"/>
    <property type="evidence" value="ECO:0007669"/>
    <property type="project" value="InterPro"/>
</dbReference>
<protein>
    <recommendedName>
        <fullName evidence="7">Circadian input-output histidine kinase CikA</fullName>
        <ecNumber evidence="3">2.7.13.3</ecNumber>
    </recommendedName>
</protein>
<reference evidence="14" key="1">
    <citation type="submission" date="2018-04" db="EMBL/GenBank/DDBJ databases">
        <authorList>
            <person name="Cornet L."/>
        </authorList>
    </citation>
    <scope>NUCLEOTIDE SEQUENCE [LARGE SCALE GENOMIC DNA]</scope>
</reference>
<dbReference type="SMART" id="SM00091">
    <property type="entry name" value="PAS"/>
    <property type="match status" value="1"/>
</dbReference>
<dbReference type="InterPro" id="IPR005467">
    <property type="entry name" value="His_kinase_dom"/>
</dbReference>
<feature type="domain" description="Response regulatory" evidence="11">
    <location>
        <begin position="10"/>
        <end position="127"/>
    </location>
</feature>
<evidence type="ECO:0000256" key="2">
    <source>
        <dbReference type="ARBA" id="ARBA00006402"/>
    </source>
</evidence>
<dbReference type="NCBIfam" id="TIGR00229">
    <property type="entry name" value="sensory_box"/>
    <property type="match status" value="1"/>
</dbReference>
<dbReference type="SMART" id="SM00448">
    <property type="entry name" value="REC"/>
    <property type="match status" value="2"/>
</dbReference>
<dbReference type="Gene3D" id="1.10.287.130">
    <property type="match status" value="1"/>
</dbReference>
<evidence type="ECO:0000313" key="14">
    <source>
        <dbReference type="Proteomes" id="UP000249081"/>
    </source>
</evidence>
<organism evidence="13 14">
    <name type="scientific">Shackletoniella antarctica</name>
    <dbReference type="NCBI Taxonomy" id="268115"/>
    <lineage>
        <taxon>Bacteria</taxon>
        <taxon>Bacillati</taxon>
        <taxon>Cyanobacteriota</taxon>
        <taxon>Cyanophyceae</taxon>
        <taxon>Oculatellales</taxon>
        <taxon>Oculatellaceae</taxon>
        <taxon>Shackletoniella</taxon>
    </lineage>
</organism>
<dbReference type="PRINTS" id="PR00344">
    <property type="entry name" value="BCTRLSENSOR"/>
</dbReference>
<dbReference type="InterPro" id="IPR000014">
    <property type="entry name" value="PAS"/>
</dbReference>
<dbReference type="CDD" id="cd00082">
    <property type="entry name" value="HisKA"/>
    <property type="match status" value="1"/>
</dbReference>
<dbReference type="SMART" id="SM00387">
    <property type="entry name" value="HATPase_c"/>
    <property type="match status" value="1"/>
</dbReference>
<evidence type="ECO:0000256" key="8">
    <source>
        <dbReference type="PROSITE-ProRule" id="PRU00169"/>
    </source>
</evidence>
<evidence type="ECO:0000259" key="11">
    <source>
        <dbReference type="PROSITE" id="PS50110"/>
    </source>
</evidence>
<name>A0A2W4WCU4_9CYAN</name>
<dbReference type="SUPFAM" id="SSF47384">
    <property type="entry name" value="Homodimeric domain of signal transducing histidine kinase"/>
    <property type="match status" value="1"/>
</dbReference>
<comment type="catalytic activity">
    <reaction evidence="1">
        <text>ATP + protein L-histidine = ADP + protein N-phospho-L-histidine.</text>
        <dbReference type="EC" id="2.7.13.3"/>
    </reaction>
</comment>
<evidence type="ECO:0000313" key="13">
    <source>
        <dbReference type="EMBL" id="PZO42844.1"/>
    </source>
</evidence>
<feature type="domain" description="PAC" evidence="12">
    <location>
        <begin position="233"/>
        <end position="286"/>
    </location>
</feature>
<dbReference type="FunFam" id="3.30.565.10:FF:000010">
    <property type="entry name" value="Sensor histidine kinase RcsC"/>
    <property type="match status" value="1"/>
</dbReference>